<protein>
    <recommendedName>
        <fullName evidence="7">Transcription factor CBF/NF-Y/archaeal histone domain-containing protein</fullName>
    </recommendedName>
</protein>
<comment type="similarity">
    <text evidence="1">Belongs to the NFYB/HAP3 subunit family.</text>
</comment>
<dbReference type="Gene3D" id="1.10.20.10">
    <property type="entry name" value="Histone, subunit A"/>
    <property type="match status" value="1"/>
</dbReference>
<feature type="compositionally biased region" description="Low complexity" evidence="6">
    <location>
        <begin position="14"/>
        <end position="31"/>
    </location>
</feature>
<keyword evidence="3" id="KW-0238">DNA-binding</keyword>
<dbReference type="InterPro" id="IPR009072">
    <property type="entry name" value="Histone-fold"/>
</dbReference>
<accession>A0AAV0L672</accession>
<dbReference type="AlphaFoldDB" id="A0AAV0L672"/>
<dbReference type="FunFam" id="1.10.20.10:FF:000035">
    <property type="entry name" value="Nuclear transcription factor Y subunit B-3"/>
    <property type="match status" value="1"/>
</dbReference>
<feature type="compositionally biased region" description="Low complexity" evidence="6">
    <location>
        <begin position="145"/>
        <end position="155"/>
    </location>
</feature>
<dbReference type="InterPro" id="IPR027113">
    <property type="entry name" value="Transc_fact_NFYB/HAP3"/>
</dbReference>
<dbReference type="GO" id="GO:0046982">
    <property type="term" value="F:protein heterodimerization activity"/>
    <property type="evidence" value="ECO:0007669"/>
    <property type="project" value="InterPro"/>
</dbReference>
<feature type="domain" description="Transcription factor CBF/NF-Y/archaeal histone" evidence="7">
    <location>
        <begin position="37"/>
        <end position="101"/>
    </location>
</feature>
<keyword evidence="2" id="KW-0805">Transcription regulation</keyword>
<dbReference type="EMBL" id="CAMGYJ010000006">
    <property type="protein sequence ID" value="CAI0428819.1"/>
    <property type="molecule type" value="Genomic_DNA"/>
</dbReference>
<gene>
    <name evidence="8" type="ORF">LITE_LOCUS21838</name>
</gene>
<evidence type="ECO:0000256" key="6">
    <source>
        <dbReference type="SAM" id="MobiDB-lite"/>
    </source>
</evidence>
<reference evidence="8" key="1">
    <citation type="submission" date="2022-08" db="EMBL/GenBank/DDBJ databases">
        <authorList>
            <person name="Gutierrez-Valencia J."/>
        </authorList>
    </citation>
    <scope>NUCLEOTIDE SEQUENCE</scope>
</reference>
<evidence type="ECO:0000313" key="9">
    <source>
        <dbReference type="Proteomes" id="UP001154282"/>
    </source>
</evidence>
<dbReference type="GO" id="GO:0016602">
    <property type="term" value="C:CCAAT-binding factor complex"/>
    <property type="evidence" value="ECO:0007669"/>
    <property type="project" value="InterPro"/>
</dbReference>
<dbReference type="GO" id="GO:0001228">
    <property type="term" value="F:DNA-binding transcription activator activity, RNA polymerase II-specific"/>
    <property type="evidence" value="ECO:0007669"/>
    <property type="project" value="InterPro"/>
</dbReference>
<keyword evidence="5" id="KW-0804">Transcription</keyword>
<comment type="caution">
    <text evidence="8">The sequence shown here is derived from an EMBL/GenBank/DDBJ whole genome shotgun (WGS) entry which is preliminary data.</text>
</comment>
<evidence type="ECO:0000256" key="2">
    <source>
        <dbReference type="ARBA" id="ARBA00023015"/>
    </source>
</evidence>
<evidence type="ECO:0000259" key="7">
    <source>
        <dbReference type="Pfam" id="PF00808"/>
    </source>
</evidence>
<organism evidence="8 9">
    <name type="scientific">Linum tenue</name>
    <dbReference type="NCBI Taxonomy" id="586396"/>
    <lineage>
        <taxon>Eukaryota</taxon>
        <taxon>Viridiplantae</taxon>
        <taxon>Streptophyta</taxon>
        <taxon>Embryophyta</taxon>
        <taxon>Tracheophyta</taxon>
        <taxon>Spermatophyta</taxon>
        <taxon>Magnoliopsida</taxon>
        <taxon>eudicotyledons</taxon>
        <taxon>Gunneridae</taxon>
        <taxon>Pentapetalae</taxon>
        <taxon>rosids</taxon>
        <taxon>fabids</taxon>
        <taxon>Malpighiales</taxon>
        <taxon>Linaceae</taxon>
        <taxon>Linum</taxon>
    </lineage>
</organism>
<dbReference type="InterPro" id="IPR003956">
    <property type="entry name" value="Transcrpt_fac_NFYB/HAP3_CS"/>
</dbReference>
<dbReference type="PANTHER" id="PTHR11064">
    <property type="entry name" value="CCAAT-BINDING TRANSCRIPTION FACTOR-RELATED"/>
    <property type="match status" value="1"/>
</dbReference>
<dbReference type="Proteomes" id="UP001154282">
    <property type="component" value="Unassembled WGS sequence"/>
</dbReference>
<proteinExistence type="inferred from homology"/>
<keyword evidence="4" id="KW-0010">Activator</keyword>
<feature type="region of interest" description="Disordered" evidence="6">
    <location>
        <begin position="1"/>
        <end position="36"/>
    </location>
</feature>
<dbReference type="GO" id="GO:0000978">
    <property type="term" value="F:RNA polymerase II cis-regulatory region sequence-specific DNA binding"/>
    <property type="evidence" value="ECO:0007669"/>
    <property type="project" value="TreeGrafter"/>
</dbReference>
<dbReference type="SUPFAM" id="SSF47113">
    <property type="entry name" value="Histone-fold"/>
    <property type="match status" value="1"/>
</dbReference>
<evidence type="ECO:0000256" key="3">
    <source>
        <dbReference type="ARBA" id="ARBA00023125"/>
    </source>
</evidence>
<feature type="compositionally biased region" description="Polar residues" evidence="6">
    <location>
        <begin position="160"/>
        <end position="172"/>
    </location>
</feature>
<feature type="region of interest" description="Disordered" evidence="6">
    <location>
        <begin position="126"/>
        <end position="176"/>
    </location>
</feature>
<sequence length="278" mass="29937">MAGKRNQSRGSSPTSGNFSDDGGSSSTTTNNKEQDRFLPIANVSRIMKKSLPANAKISKEAKETVQECVSEFISFVTGEASDKCQREKRKTVNGDDLLWAMTTLGFESYVGPLKVYLGKYRETEEDKVNSTTTNNNDNSHHHHQQQQQQSENSVTVAAASPSQQTVSVTTANRDGHDFMSGIDNYHQRYHYPYMNGADNIGGGDQMMSGPMFSMSRPAHQGLDLHGYGGPPAGTPSSLVYTLGVHPHQAAAAAVSAARLLGYSNGGGSGGRAMAHQFN</sequence>
<evidence type="ECO:0000256" key="4">
    <source>
        <dbReference type="ARBA" id="ARBA00023159"/>
    </source>
</evidence>
<dbReference type="Pfam" id="PF00808">
    <property type="entry name" value="CBFD_NFYB_HMF"/>
    <property type="match status" value="1"/>
</dbReference>
<evidence type="ECO:0000256" key="5">
    <source>
        <dbReference type="ARBA" id="ARBA00023163"/>
    </source>
</evidence>
<evidence type="ECO:0000256" key="1">
    <source>
        <dbReference type="ARBA" id="ARBA00009053"/>
    </source>
</evidence>
<name>A0AAV0L672_9ROSI</name>
<dbReference type="CDD" id="cd22907">
    <property type="entry name" value="HFD_NFYB"/>
    <property type="match status" value="1"/>
</dbReference>
<dbReference type="InterPro" id="IPR003958">
    <property type="entry name" value="CBFA_NFYB_domain"/>
</dbReference>
<dbReference type="PROSITE" id="PS00685">
    <property type="entry name" value="NFYB_HAP3"/>
    <property type="match status" value="1"/>
</dbReference>
<dbReference type="PRINTS" id="PR00615">
    <property type="entry name" value="CCAATSUBUNTA"/>
</dbReference>
<keyword evidence="9" id="KW-1185">Reference proteome</keyword>
<evidence type="ECO:0000313" key="8">
    <source>
        <dbReference type="EMBL" id="CAI0428819.1"/>
    </source>
</evidence>
<dbReference type="PANTHER" id="PTHR11064:SF150">
    <property type="entry name" value="NUCLEAR TRANSCRIPTION FACTOR Y SUBUNIT B-11"/>
    <property type="match status" value="1"/>
</dbReference>